<dbReference type="InterPro" id="IPR011992">
    <property type="entry name" value="EF-hand-dom_pair"/>
</dbReference>
<name>A0A8J6E090_9EUKA</name>
<feature type="region of interest" description="Disordered" evidence="1">
    <location>
        <begin position="390"/>
        <end position="413"/>
    </location>
</feature>
<evidence type="ECO:0000259" key="2">
    <source>
        <dbReference type="PROSITE" id="PS50222"/>
    </source>
</evidence>
<dbReference type="Proteomes" id="UP000717585">
    <property type="component" value="Unassembled WGS sequence"/>
</dbReference>
<accession>A0A8J6E090</accession>
<organism evidence="3 4">
    <name type="scientific">Carpediemonas membranifera</name>
    <dbReference type="NCBI Taxonomy" id="201153"/>
    <lineage>
        <taxon>Eukaryota</taxon>
        <taxon>Metamonada</taxon>
        <taxon>Carpediemonas-like organisms</taxon>
        <taxon>Carpediemonas</taxon>
    </lineage>
</organism>
<feature type="compositionally biased region" description="Polar residues" evidence="1">
    <location>
        <begin position="471"/>
        <end position="482"/>
    </location>
</feature>
<dbReference type="SUPFAM" id="SSF47473">
    <property type="entry name" value="EF-hand"/>
    <property type="match status" value="1"/>
</dbReference>
<sequence length="537" mass="60274">MDELNNSIPMANRPYGDGKKRQLDEMSVVTRRFGPASTAGFTGVPTHFVYSQTSSVRIQLNTAFLKLDKMGTGLVRANRVMRLLKRLHIALDDALIDEILERFAVHNAHLPSTVPQLPEAEDERNPFIAWERFLDGTDIRLSLQPPHTLIVLDPDEIVAPKPTVVADSPSHPGPVRPATRVRDRLTYTHIDDTKVPFALQHAKNGGSTAAFNEKSSRFHIQSDAAALPEIGSTKSPALTEDPQYIRMTQSARPAPIQRHAFIKKKMDSETMMKAVQEAHEMNSTYLRYEHLRAMFSLVDPDETGRVTMSAFNNVISRNPRMFPRRVVDSAPVVDGMVEYEPVCREISGVGRVAREFPQVEQGKVAQVISERGMVSVLNDNIAYSDWRPARKSAPADSTKSTIDFSNWKPESPVSKNRIQALRQPPLGRGVHTYGSKWHKEKTAGQAYRTRSNYDQLEIVDTVSMFRENDNSRPSSRGSTLSTGLAGAKTYKIPRTLTSKRRESMTRPQSCGPRSDAGWHMTKFTTRGQRAKVDDKWT</sequence>
<dbReference type="GO" id="GO:0005509">
    <property type="term" value="F:calcium ion binding"/>
    <property type="evidence" value="ECO:0007669"/>
    <property type="project" value="InterPro"/>
</dbReference>
<dbReference type="PROSITE" id="PS50222">
    <property type="entry name" value="EF_HAND_2"/>
    <property type="match status" value="1"/>
</dbReference>
<feature type="compositionally biased region" description="Polar residues" evidence="1">
    <location>
        <begin position="395"/>
        <end position="404"/>
    </location>
</feature>
<evidence type="ECO:0000313" key="3">
    <source>
        <dbReference type="EMBL" id="KAG9394749.1"/>
    </source>
</evidence>
<protein>
    <submittedName>
        <fullName evidence="3">EF hand family protein</fullName>
    </submittedName>
</protein>
<comment type="caution">
    <text evidence="3">The sequence shown here is derived from an EMBL/GenBank/DDBJ whole genome shotgun (WGS) entry which is preliminary data.</text>
</comment>
<evidence type="ECO:0000256" key="1">
    <source>
        <dbReference type="SAM" id="MobiDB-lite"/>
    </source>
</evidence>
<reference evidence="3" key="1">
    <citation type="submission" date="2021-05" db="EMBL/GenBank/DDBJ databases">
        <title>A free-living protist that lacks canonical eukaryotic 1 DNA replication and segregation systems.</title>
        <authorList>
            <person name="Salas-Leiva D.E."/>
            <person name="Tromer E.C."/>
            <person name="Curtis B.A."/>
            <person name="Jerlstrom-Hultqvist J."/>
            <person name="Kolisko M."/>
            <person name="Yi Z."/>
            <person name="Salas-Leiva J.S."/>
            <person name="Gallot-Lavallee L."/>
            <person name="Kops G.J.P.L."/>
            <person name="Archibald J.M."/>
            <person name="Simpson A.G.B."/>
            <person name="Roger A.J."/>
        </authorList>
    </citation>
    <scope>NUCLEOTIDE SEQUENCE</scope>
    <source>
        <strain evidence="3">BICM</strain>
    </source>
</reference>
<gene>
    <name evidence="3" type="ORF">J8273_3725</name>
</gene>
<proteinExistence type="predicted"/>
<dbReference type="AlphaFoldDB" id="A0A8J6E090"/>
<feature type="region of interest" description="Disordered" evidence="1">
    <location>
        <begin position="467"/>
        <end position="537"/>
    </location>
</feature>
<evidence type="ECO:0000313" key="4">
    <source>
        <dbReference type="Proteomes" id="UP000717585"/>
    </source>
</evidence>
<keyword evidence="4" id="KW-1185">Reference proteome</keyword>
<feature type="domain" description="EF-hand" evidence="2">
    <location>
        <begin position="286"/>
        <end position="321"/>
    </location>
</feature>
<dbReference type="EMBL" id="JAHDYR010000013">
    <property type="protein sequence ID" value="KAG9394749.1"/>
    <property type="molecule type" value="Genomic_DNA"/>
</dbReference>
<dbReference type="InterPro" id="IPR002048">
    <property type="entry name" value="EF_hand_dom"/>
</dbReference>